<dbReference type="AlphaFoldDB" id="A0A8D5JLQ2"/>
<keyword evidence="2 5" id="KW-0812">Transmembrane</keyword>
<organism evidence="7 8">
    <name type="scientific">Methyloradius palustris</name>
    <dbReference type="NCBI Taxonomy" id="2778876"/>
    <lineage>
        <taxon>Bacteria</taxon>
        <taxon>Pseudomonadati</taxon>
        <taxon>Pseudomonadota</taxon>
        <taxon>Betaproteobacteria</taxon>
        <taxon>Nitrosomonadales</taxon>
        <taxon>Methylophilaceae</taxon>
        <taxon>Methyloradius</taxon>
    </lineage>
</organism>
<evidence type="ECO:0000256" key="4">
    <source>
        <dbReference type="ARBA" id="ARBA00023136"/>
    </source>
</evidence>
<feature type="transmembrane region" description="Helical" evidence="5">
    <location>
        <begin position="117"/>
        <end position="143"/>
    </location>
</feature>
<comment type="subcellular location">
    <subcellularLocation>
        <location evidence="1">Membrane</location>
        <topology evidence="1">Multi-pass membrane protein</topology>
    </subcellularLocation>
</comment>
<keyword evidence="3 5" id="KW-1133">Transmembrane helix</keyword>
<keyword evidence="8" id="KW-1185">Reference proteome</keyword>
<proteinExistence type="predicted"/>
<feature type="transmembrane region" description="Helical" evidence="5">
    <location>
        <begin position="56"/>
        <end position="77"/>
    </location>
</feature>
<dbReference type="GO" id="GO:0016020">
    <property type="term" value="C:membrane"/>
    <property type="evidence" value="ECO:0007669"/>
    <property type="project" value="UniProtKB-SubCell"/>
</dbReference>
<dbReference type="Pfam" id="PF04893">
    <property type="entry name" value="Yip1"/>
    <property type="match status" value="1"/>
</dbReference>
<evidence type="ECO:0000259" key="6">
    <source>
        <dbReference type="Pfam" id="PF04893"/>
    </source>
</evidence>
<gene>
    <name evidence="7" type="ORF">ZMTM_13490</name>
</gene>
<dbReference type="InterPro" id="IPR006977">
    <property type="entry name" value="Yip1_dom"/>
</dbReference>
<sequence length="153" mass="16945">MIYLTGGKHGLLFLNLLPDDKLRVVAVIFFVIQLVVVPIMAVIIRQLAEVAQIHPTYGDSFILAAVAPTPLWLAPIFLFIPDIYVNSVVITVAMMAAVGLMYFGIPTIFRIKDSGQSFLFFGAVLMAGLMAWVFMMVCTLVIWGSVQNLHFTH</sequence>
<dbReference type="EMBL" id="AP024110">
    <property type="protein sequence ID" value="BCM25090.1"/>
    <property type="molecule type" value="Genomic_DNA"/>
</dbReference>
<dbReference type="KEGG" id="mpau:ZMTM_13490"/>
<feature type="domain" description="Yip1" evidence="6">
    <location>
        <begin position="10"/>
        <end position="135"/>
    </location>
</feature>
<evidence type="ECO:0000256" key="3">
    <source>
        <dbReference type="ARBA" id="ARBA00022989"/>
    </source>
</evidence>
<evidence type="ECO:0000313" key="7">
    <source>
        <dbReference type="EMBL" id="BCM25090.1"/>
    </source>
</evidence>
<name>A0A8D5JLQ2_9PROT</name>
<evidence type="ECO:0000256" key="1">
    <source>
        <dbReference type="ARBA" id="ARBA00004141"/>
    </source>
</evidence>
<protein>
    <recommendedName>
        <fullName evidence="6">Yip1 domain-containing protein</fullName>
    </recommendedName>
</protein>
<evidence type="ECO:0000256" key="2">
    <source>
        <dbReference type="ARBA" id="ARBA00022692"/>
    </source>
</evidence>
<keyword evidence="4 5" id="KW-0472">Membrane</keyword>
<feature type="transmembrane region" description="Helical" evidence="5">
    <location>
        <begin position="22"/>
        <end position="44"/>
    </location>
</feature>
<evidence type="ECO:0000313" key="8">
    <source>
        <dbReference type="Proteomes" id="UP000826722"/>
    </source>
</evidence>
<reference evidence="7" key="1">
    <citation type="journal article" date="2021" name="Arch. Microbiol.">
        <title>Methyloradius palustris gen. nov., sp. nov., a methanol-oxidizing bacterium isolated from snow.</title>
        <authorList>
            <person name="Miyadera T."/>
            <person name="Kojima H."/>
            <person name="Fukui M."/>
        </authorList>
    </citation>
    <scope>NUCLEOTIDE SEQUENCE</scope>
    <source>
        <strain evidence="7">Zm11</strain>
    </source>
</reference>
<accession>A0A8D5JLQ2</accession>
<dbReference type="Proteomes" id="UP000826722">
    <property type="component" value="Chromosome"/>
</dbReference>
<feature type="transmembrane region" description="Helical" evidence="5">
    <location>
        <begin position="83"/>
        <end position="105"/>
    </location>
</feature>
<evidence type="ECO:0000256" key="5">
    <source>
        <dbReference type="SAM" id="Phobius"/>
    </source>
</evidence>